<dbReference type="EMBL" id="BAAAQA010000012">
    <property type="protein sequence ID" value="GAA2114265.1"/>
    <property type="molecule type" value="Genomic_DNA"/>
</dbReference>
<name>A0ABP5JEU0_9MICC</name>
<dbReference type="RefSeq" id="WP_344224044.1">
    <property type="nucleotide sequence ID" value="NZ_BAAAQA010000012.1"/>
</dbReference>
<keyword evidence="3" id="KW-1185">Reference proteome</keyword>
<evidence type="ECO:0000313" key="2">
    <source>
        <dbReference type="EMBL" id="GAA2114265.1"/>
    </source>
</evidence>
<evidence type="ECO:0000313" key="3">
    <source>
        <dbReference type="Proteomes" id="UP001500166"/>
    </source>
</evidence>
<sequence>MHLPRALMTMSAGAFTANCALGASVAAGWIDTSDFRWVHHGLYVLTASTTCAAFVACTARRSPAAFALAPAVLPLFMLQHHGAHPLQRHTRDALSAAPCYVAGLVLAWR</sequence>
<organism evidence="2 3">
    <name type="scientific">Kocuria atrinae</name>
    <dbReference type="NCBI Taxonomy" id="592377"/>
    <lineage>
        <taxon>Bacteria</taxon>
        <taxon>Bacillati</taxon>
        <taxon>Actinomycetota</taxon>
        <taxon>Actinomycetes</taxon>
        <taxon>Micrococcales</taxon>
        <taxon>Micrococcaceae</taxon>
        <taxon>Kocuria</taxon>
    </lineage>
</organism>
<dbReference type="Proteomes" id="UP001500166">
    <property type="component" value="Unassembled WGS sequence"/>
</dbReference>
<protein>
    <submittedName>
        <fullName evidence="2">Uncharacterized protein</fullName>
    </submittedName>
</protein>
<feature type="signal peptide" evidence="1">
    <location>
        <begin position="1"/>
        <end position="16"/>
    </location>
</feature>
<reference evidence="3" key="1">
    <citation type="journal article" date="2019" name="Int. J. Syst. Evol. Microbiol.">
        <title>The Global Catalogue of Microorganisms (GCM) 10K type strain sequencing project: providing services to taxonomists for standard genome sequencing and annotation.</title>
        <authorList>
            <consortium name="The Broad Institute Genomics Platform"/>
            <consortium name="The Broad Institute Genome Sequencing Center for Infectious Disease"/>
            <person name="Wu L."/>
            <person name="Ma J."/>
        </authorList>
    </citation>
    <scope>NUCLEOTIDE SEQUENCE [LARGE SCALE GENOMIC DNA]</scope>
    <source>
        <strain evidence="3">JCM 15914</strain>
    </source>
</reference>
<comment type="caution">
    <text evidence="2">The sequence shown here is derived from an EMBL/GenBank/DDBJ whole genome shotgun (WGS) entry which is preliminary data.</text>
</comment>
<accession>A0ABP5JEU0</accession>
<proteinExistence type="predicted"/>
<gene>
    <name evidence="2" type="ORF">GCM10009824_11390</name>
</gene>
<evidence type="ECO:0000256" key="1">
    <source>
        <dbReference type="SAM" id="SignalP"/>
    </source>
</evidence>
<keyword evidence="1" id="KW-0732">Signal</keyword>
<feature type="chain" id="PRO_5046886112" evidence="1">
    <location>
        <begin position="17"/>
        <end position="109"/>
    </location>
</feature>